<feature type="compositionally biased region" description="Polar residues" evidence="1">
    <location>
        <begin position="28"/>
        <end position="43"/>
    </location>
</feature>
<dbReference type="EMBL" id="KN716247">
    <property type="protein sequence ID" value="KJH49052.1"/>
    <property type="molecule type" value="Genomic_DNA"/>
</dbReference>
<gene>
    <name evidence="2" type="ORF">DICVIV_04831</name>
</gene>
<proteinExistence type="predicted"/>
<reference evidence="3" key="2">
    <citation type="journal article" date="2016" name="Sci. Rep.">
        <title>Dictyocaulus viviparus genome, variome and transcriptome elucidate lungworm biology and support future intervention.</title>
        <authorList>
            <person name="McNulty S.N."/>
            <person name="Strube C."/>
            <person name="Rosa B.A."/>
            <person name="Martin J.C."/>
            <person name="Tyagi R."/>
            <person name="Choi Y.J."/>
            <person name="Wang Q."/>
            <person name="Hallsworth Pepin K."/>
            <person name="Zhang X."/>
            <person name="Ozersky P."/>
            <person name="Wilson R.K."/>
            <person name="Sternberg P.W."/>
            <person name="Gasser R.B."/>
            <person name="Mitreva M."/>
        </authorList>
    </citation>
    <scope>NUCLEOTIDE SEQUENCE [LARGE SCALE GENOMIC DNA]</scope>
    <source>
        <strain evidence="3">HannoverDv2000</strain>
    </source>
</reference>
<name>A0A0D8XYX0_DICVI</name>
<keyword evidence="3" id="KW-1185">Reference proteome</keyword>
<organism evidence="2 3">
    <name type="scientific">Dictyocaulus viviparus</name>
    <name type="common">Bovine lungworm</name>
    <dbReference type="NCBI Taxonomy" id="29172"/>
    <lineage>
        <taxon>Eukaryota</taxon>
        <taxon>Metazoa</taxon>
        <taxon>Ecdysozoa</taxon>
        <taxon>Nematoda</taxon>
        <taxon>Chromadorea</taxon>
        <taxon>Rhabditida</taxon>
        <taxon>Rhabditina</taxon>
        <taxon>Rhabditomorpha</taxon>
        <taxon>Strongyloidea</taxon>
        <taxon>Metastrongylidae</taxon>
        <taxon>Dictyocaulus</taxon>
    </lineage>
</organism>
<reference evidence="2 3" key="1">
    <citation type="submission" date="2013-11" db="EMBL/GenBank/DDBJ databases">
        <title>Draft genome of the bovine lungworm Dictyocaulus viviparus.</title>
        <authorList>
            <person name="Mitreva M."/>
        </authorList>
    </citation>
    <scope>NUCLEOTIDE SEQUENCE [LARGE SCALE GENOMIC DNA]</scope>
    <source>
        <strain evidence="2 3">HannoverDv2000</strain>
    </source>
</reference>
<evidence type="ECO:0000313" key="3">
    <source>
        <dbReference type="Proteomes" id="UP000053766"/>
    </source>
</evidence>
<protein>
    <submittedName>
        <fullName evidence="2">Uncharacterized protein</fullName>
    </submittedName>
</protein>
<accession>A0A0D8XYX0</accession>
<sequence length="155" mass="17553">MGIISCRNLVNRPIQPINQRILWFRNSQPSTSADSNNSSNLEAHSSLRKRKKPRAPQCSPEFVTPVVPDTCQLNSSICTTSSESGRREIDDPTTSTSLRRSAREPRPKRTLSPTPLSPKRRSRAKGPCFIMTQSDDLKENDEWNTRKTEKTGRFP</sequence>
<feature type="compositionally biased region" description="Polar residues" evidence="1">
    <location>
        <begin position="71"/>
        <end position="83"/>
    </location>
</feature>
<dbReference type="AlphaFoldDB" id="A0A0D8XYX0"/>
<evidence type="ECO:0000256" key="1">
    <source>
        <dbReference type="SAM" id="MobiDB-lite"/>
    </source>
</evidence>
<dbReference type="Proteomes" id="UP000053766">
    <property type="component" value="Unassembled WGS sequence"/>
</dbReference>
<feature type="region of interest" description="Disordered" evidence="1">
    <location>
        <begin position="28"/>
        <end position="155"/>
    </location>
</feature>
<evidence type="ECO:0000313" key="2">
    <source>
        <dbReference type="EMBL" id="KJH49052.1"/>
    </source>
</evidence>
<feature type="compositionally biased region" description="Basic and acidic residues" evidence="1">
    <location>
        <begin position="135"/>
        <end position="155"/>
    </location>
</feature>